<evidence type="ECO:0000256" key="1">
    <source>
        <dbReference type="SAM" id="MobiDB-lite"/>
    </source>
</evidence>
<dbReference type="AlphaFoldDB" id="A0AAX6MSL7"/>
<dbReference type="EMBL" id="JBANMG010000003">
    <property type="protein sequence ID" value="KAK6955423.1"/>
    <property type="molecule type" value="Genomic_DNA"/>
</dbReference>
<feature type="compositionally biased region" description="Basic and acidic residues" evidence="1">
    <location>
        <begin position="297"/>
        <end position="310"/>
    </location>
</feature>
<sequence length="343" mass="37273">MELDCTHAPSTVPSDPGIAGIGVLLSFIIVAAIALLISASLIFQEIRSKADSSPQKPSILRRKLLNSYSDQQILTGIGIQSVGLAKRTSLVPYHFFLVWMLSLLSMAVHNATLLALARDFRRDWVLRWMRELLMLVNLGLSCTYGVFILRAVQRGITDATLPIECAWRPETPTLPPAGNAGVSYAGTGAVIVGNVVIFGLAIWYLHARARRFYALVQTAGLALMAAFAVGATVRVGYLADAFAHATPIRLSDGGERNWSFGQLLSVGMLLLPLATVVEILRGDIKCAPPENDDDDEGQRRLVDEEGKGEGETQELQSDIPAQERPEFQPNPLVGSVSSFLHKK</sequence>
<feature type="transmembrane region" description="Helical" evidence="2">
    <location>
        <begin position="212"/>
        <end position="239"/>
    </location>
</feature>
<protein>
    <submittedName>
        <fullName evidence="3">Uncharacterized protein</fullName>
    </submittedName>
</protein>
<comment type="caution">
    <text evidence="3">The sequence shown here is derived from an EMBL/GenBank/DDBJ whole genome shotgun (WGS) entry which is preliminary data.</text>
</comment>
<feature type="region of interest" description="Disordered" evidence="1">
    <location>
        <begin position="287"/>
        <end position="343"/>
    </location>
</feature>
<dbReference type="PANTHER" id="PTHR37577:SF1">
    <property type="entry name" value="INTEGRAL MEMBRANE PROTEIN"/>
    <property type="match status" value="1"/>
</dbReference>
<proteinExistence type="predicted"/>
<keyword evidence="2" id="KW-1133">Transmembrane helix</keyword>
<dbReference type="PANTHER" id="PTHR37577">
    <property type="entry name" value="INTEGRAL MEMBRANE PROTEIN"/>
    <property type="match status" value="1"/>
</dbReference>
<organism evidence="3 4">
    <name type="scientific">Daldinia eschscholtzii</name>
    <dbReference type="NCBI Taxonomy" id="292717"/>
    <lineage>
        <taxon>Eukaryota</taxon>
        <taxon>Fungi</taxon>
        <taxon>Dikarya</taxon>
        <taxon>Ascomycota</taxon>
        <taxon>Pezizomycotina</taxon>
        <taxon>Sordariomycetes</taxon>
        <taxon>Xylariomycetidae</taxon>
        <taxon>Xylariales</taxon>
        <taxon>Hypoxylaceae</taxon>
        <taxon>Daldinia</taxon>
    </lineage>
</organism>
<feature type="transmembrane region" description="Helical" evidence="2">
    <location>
        <begin position="96"/>
        <end position="120"/>
    </location>
</feature>
<evidence type="ECO:0000313" key="4">
    <source>
        <dbReference type="Proteomes" id="UP001369815"/>
    </source>
</evidence>
<feature type="transmembrane region" description="Helical" evidence="2">
    <location>
        <begin position="182"/>
        <end position="205"/>
    </location>
</feature>
<keyword evidence="2" id="KW-0472">Membrane</keyword>
<dbReference type="Proteomes" id="UP001369815">
    <property type="component" value="Unassembled WGS sequence"/>
</dbReference>
<keyword evidence="2" id="KW-0812">Transmembrane</keyword>
<feature type="transmembrane region" description="Helical" evidence="2">
    <location>
        <begin position="259"/>
        <end position="280"/>
    </location>
</feature>
<keyword evidence="4" id="KW-1185">Reference proteome</keyword>
<accession>A0AAX6MSL7</accession>
<name>A0AAX6MSL7_9PEZI</name>
<evidence type="ECO:0000256" key="2">
    <source>
        <dbReference type="SAM" id="Phobius"/>
    </source>
</evidence>
<evidence type="ECO:0000313" key="3">
    <source>
        <dbReference type="EMBL" id="KAK6955423.1"/>
    </source>
</evidence>
<gene>
    <name evidence="3" type="ORF">Daesc_003060</name>
</gene>
<reference evidence="3 4" key="1">
    <citation type="journal article" date="2024" name="Front Chem Biol">
        <title>Unveiling the potential of Daldinia eschscholtzii MFLUCC 19-0629 through bioactivity and bioinformatics studies for enhanced sustainable agriculture production.</title>
        <authorList>
            <person name="Brooks S."/>
            <person name="Weaver J.A."/>
            <person name="Klomchit A."/>
            <person name="Alharthi S.A."/>
            <person name="Onlamun T."/>
            <person name="Nurani R."/>
            <person name="Vong T.K."/>
            <person name="Alberti F."/>
            <person name="Greco C."/>
        </authorList>
    </citation>
    <scope>NUCLEOTIDE SEQUENCE [LARGE SCALE GENOMIC DNA]</scope>
    <source>
        <strain evidence="3">MFLUCC 19-0629</strain>
    </source>
</reference>
<feature type="transmembrane region" description="Helical" evidence="2">
    <location>
        <begin position="132"/>
        <end position="152"/>
    </location>
</feature>
<feature type="transmembrane region" description="Helical" evidence="2">
    <location>
        <begin position="18"/>
        <end position="43"/>
    </location>
</feature>
<dbReference type="InterPro" id="IPR053018">
    <property type="entry name" value="Elsinochrome_Biosynth-Asso"/>
</dbReference>